<reference evidence="1 2" key="1">
    <citation type="journal article" date="2015" name="Nature">
        <title>rRNA introns, odd ribosomes, and small enigmatic genomes across a large radiation of phyla.</title>
        <authorList>
            <person name="Brown C.T."/>
            <person name="Hug L.A."/>
            <person name="Thomas B.C."/>
            <person name="Sharon I."/>
            <person name="Castelle C.J."/>
            <person name="Singh A."/>
            <person name="Wilkins M.J."/>
            <person name="Williams K.H."/>
            <person name="Banfield J.F."/>
        </authorList>
    </citation>
    <scope>NUCLEOTIDE SEQUENCE [LARGE SCALE GENOMIC DNA]</scope>
</reference>
<accession>A0A0G1PHQ0</accession>
<evidence type="ECO:0000313" key="2">
    <source>
        <dbReference type="Proteomes" id="UP000034794"/>
    </source>
</evidence>
<gene>
    <name evidence="1" type="ORF">UX47_C0014G0002</name>
</gene>
<dbReference type="EMBL" id="LCMI01000014">
    <property type="protein sequence ID" value="KKU32309.1"/>
    <property type="molecule type" value="Genomic_DNA"/>
</dbReference>
<organism evidence="1 2">
    <name type="scientific">Candidatus Collierbacteria bacterium GW2011_GWA2_46_26</name>
    <dbReference type="NCBI Taxonomy" id="1618381"/>
    <lineage>
        <taxon>Bacteria</taxon>
        <taxon>Candidatus Collieribacteriota</taxon>
    </lineage>
</organism>
<dbReference type="Proteomes" id="UP000034794">
    <property type="component" value="Unassembled WGS sequence"/>
</dbReference>
<name>A0A0G1PHQ0_9BACT</name>
<proteinExistence type="predicted"/>
<evidence type="ECO:0000313" key="1">
    <source>
        <dbReference type="EMBL" id="KKU32309.1"/>
    </source>
</evidence>
<sequence>MGRLGHTLIIDRYPGNKKETPSGISFLLTTCIVELDINVIYVTNDVKMADCFDLD</sequence>
<comment type="caution">
    <text evidence="1">The sequence shown here is derived from an EMBL/GenBank/DDBJ whole genome shotgun (WGS) entry which is preliminary data.</text>
</comment>
<dbReference type="AlphaFoldDB" id="A0A0G1PHQ0"/>
<protein>
    <submittedName>
        <fullName evidence="1">Uncharacterized protein</fullName>
    </submittedName>
</protein>